<keyword evidence="6 12" id="KW-0489">Methyltransferase</keyword>
<dbReference type="InterPro" id="IPR029028">
    <property type="entry name" value="Alpha/beta_knot_MTases"/>
</dbReference>
<dbReference type="InterPro" id="IPR006700">
    <property type="entry name" value="RsmE"/>
</dbReference>
<dbReference type="Pfam" id="PF04452">
    <property type="entry name" value="Methyltrans_RNA"/>
    <property type="match status" value="1"/>
</dbReference>
<keyword evidence="5" id="KW-0698">rRNA processing</keyword>
<protein>
    <recommendedName>
        <fullName evidence="3">16S rRNA (uracil(1498)-N(3))-methyltransferase</fullName>
        <ecNumber evidence="3">2.1.1.193</ecNumber>
    </recommendedName>
</protein>
<proteinExistence type="inferred from homology"/>
<dbReference type="NCBIfam" id="TIGR00046">
    <property type="entry name" value="RsmE family RNA methyltransferase"/>
    <property type="match status" value="1"/>
</dbReference>
<evidence type="ECO:0000259" key="11">
    <source>
        <dbReference type="Pfam" id="PF04452"/>
    </source>
</evidence>
<sequence length="280" mass="30183">MKRLLLPGDLAGVRRHLLDRENSFHILRVLRLARGSTIEAMDDAGNRFSATLAGVKAGRALFDLAAKIPGPADSGPVEPVAGRSLAGERAELPRDRPPRIALVQGLPKGQKMDLIIRQAVEAGVELILPLQTRYSVVRELGKEETAGGGSRRDRILKEALQQSGSLVRSRLGPTSSVENLGARLIDEGFAPETSLYLMFHELDIAKLSLHEYCAGGPASVVILVGPEGGFSPEETRSFLDLGFKATHIPGSILRTETAALFALAAVKTILMEKNVWILSK</sequence>
<evidence type="ECO:0000256" key="7">
    <source>
        <dbReference type="ARBA" id="ARBA00022679"/>
    </source>
</evidence>
<evidence type="ECO:0000313" key="12">
    <source>
        <dbReference type="EMBL" id="MPL70430.1"/>
    </source>
</evidence>
<evidence type="ECO:0000256" key="8">
    <source>
        <dbReference type="ARBA" id="ARBA00022691"/>
    </source>
</evidence>
<comment type="function">
    <text evidence="9">Specifically methylates the N3 position of the uracil ring of uridine 1498 (m3U1498) in 16S rRNA. Acts on the fully assembled 30S ribosomal subunit.</text>
</comment>
<dbReference type="PANTHER" id="PTHR30027">
    <property type="entry name" value="RIBOSOMAL RNA SMALL SUBUNIT METHYLTRANSFERASE E"/>
    <property type="match status" value="1"/>
</dbReference>
<dbReference type="PIRSF" id="PIRSF015601">
    <property type="entry name" value="MTase_slr0722"/>
    <property type="match status" value="1"/>
</dbReference>
<evidence type="ECO:0000256" key="6">
    <source>
        <dbReference type="ARBA" id="ARBA00022603"/>
    </source>
</evidence>
<accession>A0A644TU72</accession>
<reference evidence="12" key="1">
    <citation type="submission" date="2019-08" db="EMBL/GenBank/DDBJ databases">
        <authorList>
            <person name="Kucharzyk K."/>
            <person name="Murdoch R.W."/>
            <person name="Higgins S."/>
            <person name="Loffler F."/>
        </authorList>
    </citation>
    <scope>NUCLEOTIDE SEQUENCE</scope>
</reference>
<dbReference type="AlphaFoldDB" id="A0A644TU72"/>
<dbReference type="InterPro" id="IPR029026">
    <property type="entry name" value="tRNA_m1G_MTases_N"/>
</dbReference>
<dbReference type="GO" id="GO:0070475">
    <property type="term" value="P:rRNA base methylation"/>
    <property type="evidence" value="ECO:0007669"/>
    <property type="project" value="TreeGrafter"/>
</dbReference>
<dbReference type="SUPFAM" id="SSF88697">
    <property type="entry name" value="PUA domain-like"/>
    <property type="match status" value="1"/>
</dbReference>
<gene>
    <name evidence="12" type="primary">rsmE_5</name>
    <name evidence="12" type="ORF">SDC9_16186</name>
</gene>
<dbReference type="PANTHER" id="PTHR30027:SF3">
    <property type="entry name" value="16S RRNA (URACIL(1498)-N(3))-METHYLTRANSFERASE"/>
    <property type="match status" value="1"/>
</dbReference>
<comment type="similarity">
    <text evidence="2">Belongs to the RNA methyltransferase RsmE family.</text>
</comment>
<comment type="caution">
    <text evidence="12">The sequence shown here is derived from an EMBL/GenBank/DDBJ whole genome shotgun (WGS) entry which is preliminary data.</text>
</comment>
<evidence type="ECO:0000256" key="2">
    <source>
        <dbReference type="ARBA" id="ARBA00005528"/>
    </source>
</evidence>
<evidence type="ECO:0000256" key="10">
    <source>
        <dbReference type="ARBA" id="ARBA00047944"/>
    </source>
</evidence>
<keyword evidence="8" id="KW-0949">S-adenosyl-L-methionine</keyword>
<evidence type="ECO:0000256" key="3">
    <source>
        <dbReference type="ARBA" id="ARBA00012328"/>
    </source>
</evidence>
<dbReference type="GO" id="GO:0070042">
    <property type="term" value="F:rRNA (uridine-N3-)-methyltransferase activity"/>
    <property type="evidence" value="ECO:0007669"/>
    <property type="project" value="TreeGrafter"/>
</dbReference>
<evidence type="ECO:0000256" key="1">
    <source>
        <dbReference type="ARBA" id="ARBA00004496"/>
    </source>
</evidence>
<dbReference type="InterPro" id="IPR015947">
    <property type="entry name" value="PUA-like_sf"/>
</dbReference>
<comment type="subcellular location">
    <subcellularLocation>
        <location evidence="1">Cytoplasm</location>
    </subcellularLocation>
</comment>
<dbReference type="CDD" id="cd18084">
    <property type="entry name" value="RsmE-like"/>
    <property type="match status" value="1"/>
</dbReference>
<dbReference type="InterPro" id="IPR046886">
    <property type="entry name" value="RsmE_MTase_dom"/>
</dbReference>
<comment type="catalytic activity">
    <reaction evidence="10">
        <text>uridine(1498) in 16S rRNA + S-adenosyl-L-methionine = N(3)-methyluridine(1498) in 16S rRNA + S-adenosyl-L-homocysteine + H(+)</text>
        <dbReference type="Rhea" id="RHEA:42920"/>
        <dbReference type="Rhea" id="RHEA-COMP:10283"/>
        <dbReference type="Rhea" id="RHEA-COMP:10284"/>
        <dbReference type="ChEBI" id="CHEBI:15378"/>
        <dbReference type="ChEBI" id="CHEBI:57856"/>
        <dbReference type="ChEBI" id="CHEBI:59789"/>
        <dbReference type="ChEBI" id="CHEBI:65315"/>
        <dbReference type="ChEBI" id="CHEBI:74502"/>
        <dbReference type="EC" id="2.1.1.193"/>
    </reaction>
</comment>
<dbReference type="EMBL" id="VSSQ01000053">
    <property type="protein sequence ID" value="MPL70430.1"/>
    <property type="molecule type" value="Genomic_DNA"/>
</dbReference>
<keyword evidence="7 12" id="KW-0808">Transferase</keyword>
<name>A0A644TU72_9ZZZZ</name>
<evidence type="ECO:0000256" key="5">
    <source>
        <dbReference type="ARBA" id="ARBA00022552"/>
    </source>
</evidence>
<dbReference type="Gene3D" id="3.40.1280.10">
    <property type="match status" value="1"/>
</dbReference>
<evidence type="ECO:0000256" key="4">
    <source>
        <dbReference type="ARBA" id="ARBA00022490"/>
    </source>
</evidence>
<dbReference type="EC" id="2.1.1.193" evidence="3"/>
<dbReference type="GO" id="GO:0005737">
    <property type="term" value="C:cytoplasm"/>
    <property type="evidence" value="ECO:0007669"/>
    <property type="project" value="UniProtKB-SubCell"/>
</dbReference>
<evidence type="ECO:0000256" key="9">
    <source>
        <dbReference type="ARBA" id="ARBA00025699"/>
    </source>
</evidence>
<keyword evidence="4" id="KW-0963">Cytoplasm</keyword>
<organism evidence="12">
    <name type="scientific">bioreactor metagenome</name>
    <dbReference type="NCBI Taxonomy" id="1076179"/>
    <lineage>
        <taxon>unclassified sequences</taxon>
        <taxon>metagenomes</taxon>
        <taxon>ecological metagenomes</taxon>
    </lineage>
</organism>
<dbReference type="SUPFAM" id="SSF75217">
    <property type="entry name" value="alpha/beta knot"/>
    <property type="match status" value="1"/>
</dbReference>
<feature type="domain" description="Ribosomal RNA small subunit methyltransferase E methyltransferase" evidence="11">
    <location>
        <begin position="97"/>
        <end position="266"/>
    </location>
</feature>